<dbReference type="FunFam" id="2.10.25.10:FF:000153">
    <property type="entry name" value="MUC5B isoform 1"/>
    <property type="match status" value="1"/>
</dbReference>
<dbReference type="SMART" id="SM00216">
    <property type="entry name" value="VWD"/>
    <property type="match status" value="3"/>
</dbReference>
<name>A0A401RTA6_CHIPU</name>
<keyword evidence="4" id="KW-0677">Repeat</keyword>
<dbReference type="EMBL" id="BEZZ01002195">
    <property type="protein sequence ID" value="GCC21385.1"/>
    <property type="molecule type" value="Genomic_DNA"/>
</dbReference>
<dbReference type="PANTHER" id="PTHR11339">
    <property type="entry name" value="EXTRACELLULAR MATRIX GLYCOPROTEIN RELATED"/>
    <property type="match status" value="1"/>
</dbReference>
<evidence type="ECO:0000256" key="5">
    <source>
        <dbReference type="ARBA" id="ARBA00023157"/>
    </source>
</evidence>
<dbReference type="SUPFAM" id="SSF57567">
    <property type="entry name" value="Serine protease inhibitors"/>
    <property type="match status" value="4"/>
</dbReference>
<gene>
    <name evidence="9" type="ORF">chiPu_0019855</name>
</gene>
<dbReference type="FunFam" id="2.10.25.10:FF:000414">
    <property type="entry name" value="von Willebrand factor"/>
    <property type="match status" value="1"/>
</dbReference>
<dbReference type="SMART" id="SM00832">
    <property type="entry name" value="C8"/>
    <property type="match status" value="3"/>
</dbReference>
<keyword evidence="6" id="KW-0325">Glycoprotein</keyword>
<keyword evidence="5" id="KW-1015">Disulfide bond</keyword>
<evidence type="ECO:0000259" key="8">
    <source>
        <dbReference type="PROSITE" id="PS51233"/>
    </source>
</evidence>
<dbReference type="InterPro" id="IPR058753">
    <property type="entry name" value="TIL_OTOGL_Mucin"/>
</dbReference>
<dbReference type="Pfam" id="PF01826">
    <property type="entry name" value="TIL"/>
    <property type="match status" value="3"/>
</dbReference>
<evidence type="ECO:0000256" key="3">
    <source>
        <dbReference type="ARBA" id="ARBA00022729"/>
    </source>
</evidence>
<dbReference type="Pfam" id="PF08742">
    <property type="entry name" value="C8"/>
    <property type="match status" value="3"/>
</dbReference>
<protein>
    <recommendedName>
        <fullName evidence="8">VWFD domain-containing protein</fullName>
    </recommendedName>
</protein>
<evidence type="ECO:0000256" key="4">
    <source>
        <dbReference type="ARBA" id="ARBA00022737"/>
    </source>
</evidence>
<dbReference type="InterPro" id="IPR014853">
    <property type="entry name" value="VWF/SSPO/ZAN-like_Cys-rich_dom"/>
</dbReference>
<dbReference type="InterPro" id="IPR001846">
    <property type="entry name" value="VWF_type-D"/>
</dbReference>
<evidence type="ECO:0000256" key="1">
    <source>
        <dbReference type="ARBA" id="ARBA00004613"/>
    </source>
</evidence>
<dbReference type="InterPro" id="IPR001007">
    <property type="entry name" value="VWF_dom"/>
</dbReference>
<organism evidence="9 10">
    <name type="scientific">Chiloscyllium punctatum</name>
    <name type="common">Brownbanded bambooshark</name>
    <name type="synonym">Hemiscyllium punctatum</name>
    <dbReference type="NCBI Taxonomy" id="137246"/>
    <lineage>
        <taxon>Eukaryota</taxon>
        <taxon>Metazoa</taxon>
        <taxon>Chordata</taxon>
        <taxon>Craniata</taxon>
        <taxon>Vertebrata</taxon>
        <taxon>Chondrichthyes</taxon>
        <taxon>Elasmobranchii</taxon>
        <taxon>Galeomorphii</taxon>
        <taxon>Galeoidea</taxon>
        <taxon>Orectolobiformes</taxon>
        <taxon>Hemiscylliidae</taxon>
        <taxon>Chiloscyllium</taxon>
    </lineage>
</organism>
<evidence type="ECO:0000256" key="2">
    <source>
        <dbReference type="ARBA" id="ARBA00022525"/>
    </source>
</evidence>
<feature type="domain" description="VWFD" evidence="8">
    <location>
        <begin position="837"/>
        <end position="1007"/>
    </location>
</feature>
<keyword evidence="10" id="KW-1185">Reference proteome</keyword>
<dbReference type="PROSITE" id="PS51233">
    <property type="entry name" value="VWFD"/>
    <property type="match status" value="3"/>
</dbReference>
<evidence type="ECO:0000256" key="7">
    <source>
        <dbReference type="ARBA" id="ARBA00063950"/>
    </source>
</evidence>
<evidence type="ECO:0000256" key="6">
    <source>
        <dbReference type="ARBA" id="ARBA00023180"/>
    </source>
</evidence>
<dbReference type="Pfam" id="PF00094">
    <property type="entry name" value="VWD"/>
    <property type="match status" value="3"/>
</dbReference>
<dbReference type="Proteomes" id="UP000287033">
    <property type="component" value="Unassembled WGS sequence"/>
</dbReference>
<dbReference type="GO" id="GO:0005615">
    <property type="term" value="C:extracellular space"/>
    <property type="evidence" value="ECO:0007669"/>
    <property type="project" value="TreeGrafter"/>
</dbReference>
<comment type="caution">
    <text evidence="9">The sequence shown here is derived from an EMBL/GenBank/DDBJ whole genome shotgun (WGS) entry which is preliminary data.</text>
</comment>
<dbReference type="AlphaFoldDB" id="A0A401RTA6"/>
<dbReference type="InterPro" id="IPR036084">
    <property type="entry name" value="Ser_inhib-like_sf"/>
</dbReference>
<accession>A0A401RTA6</accession>
<evidence type="ECO:0000313" key="10">
    <source>
        <dbReference type="Proteomes" id="UP000287033"/>
    </source>
</evidence>
<dbReference type="OrthoDB" id="160294at2759"/>
<dbReference type="InterPro" id="IPR050780">
    <property type="entry name" value="Mucin_vWF_Thrombospondin_sf"/>
</dbReference>
<feature type="domain" description="VWFD" evidence="8">
    <location>
        <begin position="369"/>
        <end position="544"/>
    </location>
</feature>
<reference evidence="9 10" key="1">
    <citation type="journal article" date="2018" name="Nat. Ecol. Evol.">
        <title>Shark genomes provide insights into elasmobranch evolution and the origin of vertebrates.</title>
        <authorList>
            <person name="Hara Y"/>
            <person name="Yamaguchi K"/>
            <person name="Onimaru K"/>
            <person name="Kadota M"/>
            <person name="Koyanagi M"/>
            <person name="Keeley SD"/>
            <person name="Tatsumi K"/>
            <person name="Tanaka K"/>
            <person name="Motone F"/>
            <person name="Kageyama Y"/>
            <person name="Nozu R"/>
            <person name="Adachi N"/>
            <person name="Nishimura O"/>
            <person name="Nakagawa R"/>
            <person name="Tanegashima C"/>
            <person name="Kiyatake I"/>
            <person name="Matsumoto R"/>
            <person name="Murakumo K"/>
            <person name="Nishida K"/>
            <person name="Terakita A"/>
            <person name="Kuratani S"/>
            <person name="Sato K"/>
            <person name="Hyodo S Kuraku.S."/>
        </authorList>
    </citation>
    <scope>NUCLEOTIDE SEQUENCE [LARGE SCALE GENOMIC DNA]</scope>
</reference>
<sequence>MDDHCYGHNPNHNFRVCSTWGNYHFKTFDGDFYYFPGTCNYVFASQCLSSYEEFNIQMRRSIVNGFPRISHIVLKVDGTVIEVQNSIISADDNLVTLPYAHSGIVIEKVSNYTRITAKIGLTLIWNGGDALTLELGQQFVNTTCGLCGDFNGIRDNEFYSNGYHLTPIQYGNLQKLNDPKEQCNDVPSSEQNKNCSTFESMCERALTDPGFSNCYDILDIAPFIKSCMLDVCLCKDLEDPSSCMCNTLSEFSRQCAHVGGKPSNWRRKEMCEKTCQFNMTYEECGIPCADTCSNPDRSRMCEDHCIDGCFCAPNTVLDDISNTGCIPKEQCPCTYNGLSYAPGESYSTKCSKCNCNGGQWSCTDLSCPGICSVEGGSHINTFDEKQYTFHGNCHYVLAKDCENTFFTVLGELQQCGITESETCLKSVSLTDHRSQTIITINPNGRVSVNGIFTELPLTFVNFTIFMPSTFHVIIHTSFGLQLQVQLVPIMQLYIRLDSVFKSRVCGLCGNFNNVLNDEFKIVSGLVEGTSAAFANTWKTKASCPDRRDIHENPCSLSVVNEKYAKYWCGLLLDDNSTFAQCHSHVNPIQYFEQCKYDSCNCEKSEDCMCAALSSYVQACATKGIIISNWRMNVCFKYLTCPKTLIYSHSMTSCHRTCKSLGAPDKTCEIDFEPVDGCGCANGTYMEETGKCVPPSRCPCYYRGLTVPAGEVIHDEDAMCTCNQGKLECIGKELKFQACPAPMVYFDCNNASADSVGTECQKSCQTLDMECYATGCVSGCVCPNGLVSDGSGGCIPINQCPCTHNGIQYHSGDIVQVDCNSCECKNRLWTCTDQQCHGTCMIYGDGNYVTFDGKRYNFNGDCEYIVAQDYCGNNTLDGTFRVVTENIPCGTTGTTCSKSIKIFLGNLEIKLSGGKYEVVKFGSGKHIPYEVRYLGIYLVIEAKNGLVLIWDKKTSLTIKLSHSFQSSICGLCGNYDGNVHNDFTTRNQLVVVNMEEFGNSWKVSPVCPNAKKNEDPCSVNLHRDAWAQKQCSILKDKPFLACNSQINPTPYYEACVRDACACDTGGDCECLCTAIAAYSLACSMVGVCISWRNPALCPLFCDYYNPDDECEWHYAPCGIPCVKTCRNPGGACSKIIPKLEGCYPDCPDDKPFLDEDKMQCVKLDHCPCYVNGNHYEPGHIVPSTHNCESCKCINSKVQCTYDKSGTFILHNVLSYIILSFNASVFMMAKPSMKVILSTIQRMGLEGASKQYAA</sequence>
<keyword evidence="3" id="KW-0732">Signal</keyword>
<dbReference type="OMA" id="LVCESPM"/>
<dbReference type="STRING" id="137246.A0A401RTA6"/>
<dbReference type="SMART" id="SM00215">
    <property type="entry name" value="VWC_out"/>
    <property type="match status" value="2"/>
</dbReference>
<dbReference type="Pfam" id="PF25962">
    <property type="entry name" value="TIL_OTOGL_Mucin"/>
    <property type="match status" value="1"/>
</dbReference>
<dbReference type="Gene3D" id="2.10.25.10">
    <property type="entry name" value="Laminin"/>
    <property type="match status" value="3"/>
</dbReference>
<dbReference type="PANTHER" id="PTHR11339:SF408">
    <property type="entry name" value="MUCIN-5B"/>
    <property type="match status" value="1"/>
</dbReference>
<dbReference type="InterPro" id="IPR002919">
    <property type="entry name" value="TIL_dom"/>
</dbReference>
<dbReference type="FunFam" id="2.10.25.10:FF:000674">
    <property type="entry name" value="Mucin-2"/>
    <property type="match status" value="1"/>
</dbReference>
<keyword evidence="2" id="KW-0964">Secreted</keyword>
<dbReference type="GO" id="GO:0031012">
    <property type="term" value="C:extracellular matrix"/>
    <property type="evidence" value="ECO:0007669"/>
    <property type="project" value="TreeGrafter"/>
</dbReference>
<proteinExistence type="predicted"/>
<dbReference type="CDD" id="cd19941">
    <property type="entry name" value="TIL"/>
    <property type="match status" value="3"/>
</dbReference>
<comment type="subcellular location">
    <subcellularLocation>
        <location evidence="1">Secreted</location>
    </subcellularLocation>
</comment>
<comment type="subunit">
    <text evidence="7">Homomultimer; disulfide-linked. The N- and C-terminus mediate their assembly into higher order structures to form filaments. The CTCK domains of two polypeptides associate in the endoplasmic reticulum to generate intermolecularly disulfide-bonded dimers. These dimers progress to the Golgi apparatus, which is a more acidic environment than the endoplasmic reticulum. Under acidic conditions, the N-termini form non-covalent intermolecular interactions that juxtapose assemblies from different CTCK-linked dimers to produce long, disulfide-linked polymers that remain highly compact until secretion.</text>
</comment>
<evidence type="ECO:0000313" key="9">
    <source>
        <dbReference type="EMBL" id="GCC21385.1"/>
    </source>
</evidence>
<feature type="domain" description="VWFD" evidence="8">
    <location>
        <begin position="15"/>
        <end position="184"/>
    </location>
</feature>